<organism evidence="2 3">
    <name type="scientific">Pedobacter agri</name>
    <dbReference type="NCBI Taxonomy" id="454586"/>
    <lineage>
        <taxon>Bacteria</taxon>
        <taxon>Pseudomonadati</taxon>
        <taxon>Bacteroidota</taxon>
        <taxon>Sphingobacteriia</taxon>
        <taxon>Sphingobacteriales</taxon>
        <taxon>Sphingobacteriaceae</taxon>
        <taxon>Pedobacter</taxon>
    </lineage>
</organism>
<accession>A0A9X3DGS5</accession>
<gene>
    <name evidence="2" type="ORF">OQZ29_22345</name>
</gene>
<dbReference type="EMBL" id="JAPJUH010000008">
    <property type="protein sequence ID" value="MCX3267518.1"/>
    <property type="molecule type" value="Genomic_DNA"/>
</dbReference>
<evidence type="ECO:0000313" key="3">
    <source>
        <dbReference type="Proteomes" id="UP001142592"/>
    </source>
</evidence>
<sequence>MDKLAKALVCSLSGTSLMTLSSAIMSATIGQEFREPAQLGKLIKRLAPFISKSFCKGAGWGAHFAMGTAFSSVYTDLWEKKKLRPDGKNSVLLGLVSGVVGSLIWKATFKVHPLSPLMNYRRFYLQRIPAHVVFAIGATIAYNLLKDQDKARMKAPKSGNTSITH</sequence>
<feature type="transmembrane region" description="Helical" evidence="1">
    <location>
        <begin position="58"/>
        <end position="78"/>
    </location>
</feature>
<keyword evidence="3" id="KW-1185">Reference proteome</keyword>
<evidence type="ECO:0000313" key="2">
    <source>
        <dbReference type="EMBL" id="MCX3267518.1"/>
    </source>
</evidence>
<dbReference type="AlphaFoldDB" id="A0A9X3DGS5"/>
<feature type="transmembrane region" description="Helical" evidence="1">
    <location>
        <begin position="90"/>
        <end position="108"/>
    </location>
</feature>
<comment type="caution">
    <text evidence="2">The sequence shown here is derived from an EMBL/GenBank/DDBJ whole genome shotgun (WGS) entry which is preliminary data.</text>
</comment>
<proteinExistence type="predicted"/>
<keyword evidence="1" id="KW-0812">Transmembrane</keyword>
<protein>
    <submittedName>
        <fullName evidence="2">Uncharacterized protein</fullName>
    </submittedName>
</protein>
<name>A0A9X3DGS5_9SPHI</name>
<keyword evidence="1" id="KW-1133">Transmembrane helix</keyword>
<feature type="transmembrane region" description="Helical" evidence="1">
    <location>
        <begin position="128"/>
        <end position="145"/>
    </location>
</feature>
<evidence type="ECO:0000256" key="1">
    <source>
        <dbReference type="SAM" id="Phobius"/>
    </source>
</evidence>
<reference evidence="2" key="1">
    <citation type="submission" date="2022-11" db="EMBL/GenBank/DDBJ databases">
        <authorList>
            <person name="Graham C."/>
            <person name="Newman J.D."/>
        </authorList>
    </citation>
    <scope>NUCLEOTIDE SEQUENCE</scope>
    <source>
        <strain evidence="2">DSM 19486</strain>
    </source>
</reference>
<dbReference type="RefSeq" id="WP_010602714.1">
    <property type="nucleotide sequence ID" value="NZ_JAPJUH010000008.1"/>
</dbReference>
<dbReference type="Proteomes" id="UP001142592">
    <property type="component" value="Unassembled WGS sequence"/>
</dbReference>
<keyword evidence="1" id="KW-0472">Membrane</keyword>